<organism evidence="3 4">
    <name type="scientific">Kockovaella imperatae</name>
    <dbReference type="NCBI Taxonomy" id="4999"/>
    <lineage>
        <taxon>Eukaryota</taxon>
        <taxon>Fungi</taxon>
        <taxon>Dikarya</taxon>
        <taxon>Basidiomycota</taxon>
        <taxon>Agaricomycotina</taxon>
        <taxon>Tremellomycetes</taxon>
        <taxon>Tremellales</taxon>
        <taxon>Cuniculitremaceae</taxon>
        <taxon>Kockovaella</taxon>
    </lineage>
</organism>
<accession>A0A1Y1UHF9</accession>
<dbReference type="InParanoid" id="A0A1Y1UHF9"/>
<keyword evidence="4" id="KW-1185">Reference proteome</keyword>
<dbReference type="GO" id="GO:0016787">
    <property type="term" value="F:hydrolase activity"/>
    <property type="evidence" value="ECO:0007669"/>
    <property type="project" value="UniProtKB-KW"/>
</dbReference>
<sequence>MTNSQQSATNGYTHMANGAKLKPTPAEREVMEAQALSEKATSMVEAPDRDWIKSLAALNIDFKAIPSGLDYVGMRRWLKDSYEKVDRKFNHHSWRTPTRVSKSEVMLENGDDEGSFRCVIWEPEEVATDETSRPVILMYHGGGFIHGFPELDEDLAVVLASDLRAVVVGVDYRLAPEHKFSTILNDCRSAVEWIIEHADRYNVDAKRIGLWGASAGAHLAANVAMLEALAHEPSRICQASLVVPLLCHVDECPNPLSDVQAEARQRMDDGPKQALDMAMIGARELFNFMRPDGVRDDDPEISPLRRPGPWPSHHAAVHVTVGGCDLLRDQGIAYYMALQDNGIEAELQLIPGVPHGFTWASRSRAVSQWLDGQIKVFELAFRGSRS</sequence>
<dbReference type="InterPro" id="IPR029058">
    <property type="entry name" value="AB_hydrolase_fold"/>
</dbReference>
<feature type="domain" description="Alpha/beta hydrolase fold-3" evidence="2">
    <location>
        <begin position="136"/>
        <end position="358"/>
    </location>
</feature>
<dbReference type="InterPro" id="IPR013094">
    <property type="entry name" value="AB_hydrolase_3"/>
</dbReference>
<protein>
    <submittedName>
        <fullName evidence="3">Alpha/Beta hydrolase protein</fullName>
    </submittedName>
</protein>
<comment type="caution">
    <text evidence="3">The sequence shown here is derived from an EMBL/GenBank/DDBJ whole genome shotgun (WGS) entry which is preliminary data.</text>
</comment>
<keyword evidence="1 3" id="KW-0378">Hydrolase</keyword>
<dbReference type="Gene3D" id="3.40.50.1820">
    <property type="entry name" value="alpha/beta hydrolase"/>
    <property type="match status" value="1"/>
</dbReference>
<evidence type="ECO:0000313" key="3">
    <source>
        <dbReference type="EMBL" id="ORX36967.1"/>
    </source>
</evidence>
<dbReference type="AlphaFoldDB" id="A0A1Y1UHF9"/>
<dbReference type="PANTHER" id="PTHR48081">
    <property type="entry name" value="AB HYDROLASE SUPERFAMILY PROTEIN C4A8.06C"/>
    <property type="match status" value="1"/>
</dbReference>
<name>A0A1Y1UHF9_9TREE</name>
<dbReference type="PANTHER" id="PTHR48081:SF8">
    <property type="entry name" value="ALPHA_BETA HYDROLASE FOLD-3 DOMAIN-CONTAINING PROTEIN-RELATED"/>
    <property type="match status" value="1"/>
</dbReference>
<dbReference type="SUPFAM" id="SSF53474">
    <property type="entry name" value="alpha/beta-Hydrolases"/>
    <property type="match status" value="1"/>
</dbReference>
<dbReference type="Pfam" id="PF07859">
    <property type="entry name" value="Abhydrolase_3"/>
    <property type="match status" value="1"/>
</dbReference>
<gene>
    <name evidence="3" type="ORF">BD324DRAFT_627855</name>
</gene>
<proteinExistence type="predicted"/>
<dbReference type="Proteomes" id="UP000193218">
    <property type="component" value="Unassembled WGS sequence"/>
</dbReference>
<dbReference type="InterPro" id="IPR050300">
    <property type="entry name" value="GDXG_lipolytic_enzyme"/>
</dbReference>
<reference evidence="3 4" key="1">
    <citation type="submission" date="2017-03" db="EMBL/GenBank/DDBJ databases">
        <title>Widespread Adenine N6-methylation of Active Genes in Fungi.</title>
        <authorList>
            <consortium name="DOE Joint Genome Institute"/>
            <person name="Mondo S.J."/>
            <person name="Dannebaum R.O."/>
            <person name="Kuo R.C."/>
            <person name="Louie K.B."/>
            <person name="Bewick A.J."/>
            <person name="Labutti K."/>
            <person name="Haridas S."/>
            <person name="Kuo A."/>
            <person name="Salamov A."/>
            <person name="Ahrendt S.R."/>
            <person name="Lau R."/>
            <person name="Bowen B.P."/>
            <person name="Lipzen A."/>
            <person name="Sullivan W."/>
            <person name="Andreopoulos W.B."/>
            <person name="Clum A."/>
            <person name="Lindquist E."/>
            <person name="Daum C."/>
            <person name="Northen T.R."/>
            <person name="Ramamoorthy G."/>
            <person name="Schmitz R.J."/>
            <person name="Gryganskyi A."/>
            <person name="Culley D."/>
            <person name="Magnuson J."/>
            <person name="James T.Y."/>
            <person name="O'Malley M.A."/>
            <person name="Stajich J.E."/>
            <person name="Spatafora J.W."/>
            <person name="Visel A."/>
            <person name="Grigoriev I.V."/>
        </authorList>
    </citation>
    <scope>NUCLEOTIDE SEQUENCE [LARGE SCALE GENOMIC DNA]</scope>
    <source>
        <strain evidence="3 4">NRRL Y-17943</strain>
    </source>
</reference>
<dbReference type="GeneID" id="33557862"/>
<dbReference type="EMBL" id="NBSH01000007">
    <property type="protein sequence ID" value="ORX36967.1"/>
    <property type="molecule type" value="Genomic_DNA"/>
</dbReference>
<evidence type="ECO:0000259" key="2">
    <source>
        <dbReference type="Pfam" id="PF07859"/>
    </source>
</evidence>
<evidence type="ECO:0000313" key="4">
    <source>
        <dbReference type="Proteomes" id="UP000193218"/>
    </source>
</evidence>
<dbReference type="STRING" id="4999.A0A1Y1UHF9"/>
<dbReference type="OrthoDB" id="408631at2759"/>
<dbReference type="RefSeq" id="XP_021871036.1">
    <property type="nucleotide sequence ID" value="XM_022016053.1"/>
</dbReference>
<evidence type="ECO:0000256" key="1">
    <source>
        <dbReference type="ARBA" id="ARBA00022801"/>
    </source>
</evidence>